<comment type="similarity">
    <text evidence="5">Belongs to the carotenoid/retinoid oxidoreductase family. CrtP subfamily.</text>
</comment>
<name>A0A2S0K329_LYSSH</name>
<evidence type="ECO:0000313" key="15">
    <source>
        <dbReference type="Proteomes" id="UP000255295"/>
    </source>
</evidence>
<evidence type="ECO:0000313" key="14">
    <source>
        <dbReference type="Proteomes" id="UP000238825"/>
    </source>
</evidence>
<dbReference type="Gene3D" id="3.50.50.60">
    <property type="entry name" value="FAD/NAD(P)-binding domain"/>
    <property type="match status" value="2"/>
</dbReference>
<dbReference type="SUPFAM" id="SSF51905">
    <property type="entry name" value="FAD/NAD(P)-binding domain"/>
    <property type="match status" value="1"/>
</dbReference>
<evidence type="ECO:0000313" key="13">
    <source>
        <dbReference type="EMBL" id="SUV16322.1"/>
    </source>
</evidence>
<feature type="domain" description="Amine oxidase" evidence="11">
    <location>
        <begin position="10"/>
        <end position="474"/>
    </location>
</feature>
<dbReference type="GO" id="GO:0016491">
    <property type="term" value="F:oxidoreductase activity"/>
    <property type="evidence" value="ECO:0007669"/>
    <property type="project" value="UniProtKB-KW"/>
</dbReference>
<evidence type="ECO:0000259" key="11">
    <source>
        <dbReference type="Pfam" id="PF01593"/>
    </source>
</evidence>
<reference evidence="13 15" key="2">
    <citation type="submission" date="2018-06" db="EMBL/GenBank/DDBJ databases">
        <authorList>
            <consortium name="Pathogen Informatics"/>
            <person name="Doyle S."/>
        </authorList>
    </citation>
    <scope>NUCLEOTIDE SEQUENCE [LARGE SCALE GENOMIC DNA]</scope>
    <source>
        <strain evidence="13 15">NCTC10338</strain>
    </source>
</reference>
<dbReference type="Proteomes" id="UP000238825">
    <property type="component" value="Chromosome"/>
</dbReference>
<organism evidence="12 14">
    <name type="scientific">Lysinibacillus sphaericus</name>
    <name type="common">Bacillus sphaericus</name>
    <dbReference type="NCBI Taxonomy" id="1421"/>
    <lineage>
        <taxon>Bacteria</taxon>
        <taxon>Bacillati</taxon>
        <taxon>Bacillota</taxon>
        <taxon>Bacilli</taxon>
        <taxon>Bacillales</taxon>
        <taxon>Bacillaceae</taxon>
        <taxon>Lysinibacillus</taxon>
    </lineage>
</organism>
<comment type="pathway">
    <text evidence="4">Carotenoid biosynthesis; staphyloxanthin biosynthesis; staphyloxanthin from farnesyl diphosphate: step 3/5.</text>
</comment>
<dbReference type="GO" id="GO:0016117">
    <property type="term" value="P:carotenoid biosynthetic process"/>
    <property type="evidence" value="ECO:0007669"/>
    <property type="project" value="UniProtKB-KW"/>
</dbReference>
<dbReference type="EMBL" id="UFSZ01000001">
    <property type="protein sequence ID" value="SUV16322.1"/>
    <property type="molecule type" value="Genomic_DNA"/>
</dbReference>
<dbReference type="Proteomes" id="UP000255295">
    <property type="component" value="Unassembled WGS sequence"/>
</dbReference>
<dbReference type="RefSeq" id="WP_024361453.1">
    <property type="nucleotide sequence ID" value="NZ_BJNS01000018.1"/>
</dbReference>
<dbReference type="InterPro" id="IPR036188">
    <property type="entry name" value="FAD/NAD-bd_sf"/>
</dbReference>
<evidence type="ECO:0000256" key="9">
    <source>
        <dbReference type="ARBA" id="ARBA00048532"/>
    </source>
</evidence>
<evidence type="ECO:0000256" key="6">
    <source>
        <dbReference type="ARBA" id="ARBA00039159"/>
    </source>
</evidence>
<evidence type="ECO:0000256" key="1">
    <source>
        <dbReference type="ARBA" id="ARBA00001974"/>
    </source>
</evidence>
<sequence length="478" mass="53457">MKVSIIGGGLGGLACAISLAHKGYEVHLFEKNSTLGGKMRPVTLGDYYFDFGPNTITMPYVFNQVIEQTGVDAAPYFRFVEVQPHMKNVGVNGETFYLSNDRAFMIRQLQHLDPHGAKNYPAFITEISRLYFLARQHFLNKAFLSKKDFISPKLANALLAVRPFETLEKFLQRYFTNPFVLQCFLRYATYIGSSPYKTPATFAMIAYLELVEGVYYVPGGTASIAKGFERRARELGVKIYTNSEVINIDIDNGVAKSIELKQGEKISSDLLVVNADILQAMPTLMDSSFLAKKRQITPSSSVFVILAGLNKKIASLEHHNVFFSPNYFNEFEQLFEQKVYANEPTIYICNSSKTDVTRSPKGDNLLILVNAPAGQTPPYQYDEIIMKQLERYSIYIKDAIVQKQIITPQTIEQDFNSYKGALYGYASNSFRSAFFRHPNKSSIASNLYFVGGSTHPGGGSPLVTLGGMHVADAIVNQH</sequence>
<reference evidence="12 14" key="1">
    <citation type="submission" date="2017-03" db="EMBL/GenBank/DDBJ databases">
        <title>The whole genome sequencing and assembly of Lysinibacillus sphaericus DSM 28T strain.</title>
        <authorList>
            <person name="Lee Y.-J."/>
            <person name="Yi H."/>
            <person name="Bahn Y.-S."/>
            <person name="Kim J.F."/>
            <person name="Lee D.-W."/>
        </authorList>
    </citation>
    <scope>NUCLEOTIDE SEQUENCE [LARGE SCALE GENOMIC DNA]</scope>
    <source>
        <strain evidence="12 14">DSM 28</strain>
    </source>
</reference>
<evidence type="ECO:0000256" key="2">
    <source>
        <dbReference type="ARBA" id="ARBA00022746"/>
    </source>
</evidence>
<dbReference type="PRINTS" id="PR00419">
    <property type="entry name" value="ADXRDTASE"/>
</dbReference>
<comment type="cofactor">
    <cofactor evidence="1">
        <name>FAD</name>
        <dbReference type="ChEBI" id="CHEBI:57692"/>
    </cofactor>
</comment>
<dbReference type="PANTHER" id="PTHR43734">
    <property type="entry name" value="PHYTOENE DESATURASE"/>
    <property type="match status" value="1"/>
</dbReference>
<dbReference type="AlphaFoldDB" id="A0A2S0K329"/>
<proteinExistence type="inferred from homology"/>
<dbReference type="PROSITE" id="PS51257">
    <property type="entry name" value="PROKAR_LIPOPROTEIN"/>
    <property type="match status" value="1"/>
</dbReference>
<keyword evidence="2 10" id="KW-0125">Carotenoid biosynthesis</keyword>
<dbReference type="InterPro" id="IPR002937">
    <property type="entry name" value="Amino_oxidase"/>
</dbReference>
<keyword evidence="3 10" id="KW-0560">Oxidoreductase</keyword>
<accession>A0A2S0K329</accession>
<comment type="catalytic activity">
    <reaction evidence="9">
        <text>all-trans-4,4'-diaponeurosporene + 2 AH2 + 2 O2 = 4,4'-diaponeurosporenal + 2 A + 3 H2O</text>
        <dbReference type="Rhea" id="RHEA:56104"/>
        <dbReference type="ChEBI" id="CHEBI:13193"/>
        <dbReference type="ChEBI" id="CHEBI:15377"/>
        <dbReference type="ChEBI" id="CHEBI:15379"/>
        <dbReference type="ChEBI" id="CHEBI:17499"/>
        <dbReference type="ChEBI" id="CHEBI:62743"/>
        <dbReference type="ChEBI" id="CHEBI:79065"/>
    </reaction>
</comment>
<dbReference type="PANTHER" id="PTHR43734:SF7">
    <property type="entry name" value="4,4'-DIAPONEUROSPORENE OXYGENASE"/>
    <property type="match status" value="1"/>
</dbReference>
<evidence type="ECO:0000313" key="12">
    <source>
        <dbReference type="EMBL" id="AVK97756.1"/>
    </source>
</evidence>
<evidence type="ECO:0000256" key="7">
    <source>
        <dbReference type="ARBA" id="ARBA00041900"/>
    </source>
</evidence>
<dbReference type="EMBL" id="CP019980">
    <property type="protein sequence ID" value="AVK97756.1"/>
    <property type="molecule type" value="Genomic_DNA"/>
</dbReference>
<dbReference type="InterPro" id="IPR014105">
    <property type="entry name" value="Carotenoid/retinoid_OxRdtase"/>
</dbReference>
<dbReference type="NCBIfam" id="TIGR02734">
    <property type="entry name" value="crtI_fam"/>
    <property type="match status" value="1"/>
</dbReference>
<evidence type="ECO:0000256" key="4">
    <source>
        <dbReference type="ARBA" id="ARBA00037901"/>
    </source>
</evidence>
<evidence type="ECO:0000256" key="5">
    <source>
        <dbReference type="ARBA" id="ARBA00038194"/>
    </source>
</evidence>
<evidence type="ECO:0000256" key="8">
    <source>
        <dbReference type="ARBA" id="ARBA00042619"/>
    </source>
</evidence>
<evidence type="ECO:0000256" key="3">
    <source>
        <dbReference type="ARBA" id="ARBA00023002"/>
    </source>
</evidence>
<gene>
    <name evidence="13" type="primary">crtN3</name>
    <name evidence="12" type="ORF">LS41612_16465</name>
    <name evidence="13" type="ORF">NCTC10338_01400</name>
</gene>
<dbReference type="GeneID" id="48277791"/>
<protein>
    <recommendedName>
        <fullName evidence="6">4,4'-diaponeurosporene oxygenase</fullName>
    </recommendedName>
    <alternativeName>
        <fullName evidence="7">4,4'-diaponeurosporene oxidase</fullName>
    </alternativeName>
    <alternativeName>
        <fullName evidence="8">Carotenoid oxidase</fullName>
    </alternativeName>
</protein>
<dbReference type="Pfam" id="PF01593">
    <property type="entry name" value="Amino_oxidase"/>
    <property type="match status" value="1"/>
</dbReference>
<evidence type="ECO:0000256" key="10">
    <source>
        <dbReference type="RuleBase" id="RU362075"/>
    </source>
</evidence>